<comment type="similarity">
    <text evidence="2 7">Belongs to the FPP/GGPP synthase family.</text>
</comment>
<keyword evidence="3 7" id="KW-0808">Transferase</keyword>
<evidence type="ECO:0000256" key="2">
    <source>
        <dbReference type="ARBA" id="ARBA00006706"/>
    </source>
</evidence>
<evidence type="ECO:0000256" key="6">
    <source>
        <dbReference type="ARBA" id="ARBA00023229"/>
    </source>
</evidence>
<dbReference type="InterPro" id="IPR000092">
    <property type="entry name" value="Polyprenyl_synt"/>
</dbReference>
<dbReference type="HOGENOM" id="CLU_014015_0_1_0"/>
<organism evidence="8 9">
    <name type="scientific">Fimbriimonas ginsengisoli Gsoil 348</name>
    <dbReference type="NCBI Taxonomy" id="661478"/>
    <lineage>
        <taxon>Bacteria</taxon>
        <taxon>Bacillati</taxon>
        <taxon>Armatimonadota</taxon>
        <taxon>Fimbriimonadia</taxon>
        <taxon>Fimbriimonadales</taxon>
        <taxon>Fimbriimonadaceae</taxon>
        <taxon>Fimbriimonas</taxon>
    </lineage>
</organism>
<dbReference type="InterPro" id="IPR053378">
    <property type="entry name" value="Prenyl_diphosphate_synthase"/>
</dbReference>
<evidence type="ECO:0000256" key="1">
    <source>
        <dbReference type="ARBA" id="ARBA00001946"/>
    </source>
</evidence>
<reference evidence="8 9" key="1">
    <citation type="journal article" date="2014" name="PLoS ONE">
        <title>The first complete genome sequence of the class fimbriimonadia in the phylum armatimonadetes.</title>
        <authorList>
            <person name="Hu Z.Y."/>
            <person name="Wang Y.Z."/>
            <person name="Im W.T."/>
            <person name="Wang S.Y."/>
            <person name="Zhao G.P."/>
            <person name="Zheng H.J."/>
            <person name="Quan Z.X."/>
        </authorList>
    </citation>
    <scope>NUCLEOTIDE SEQUENCE [LARGE SCALE GENOMIC DNA]</scope>
    <source>
        <strain evidence="8">Gsoil 348</strain>
    </source>
</reference>
<dbReference type="SUPFAM" id="SSF48576">
    <property type="entry name" value="Terpenoid synthases"/>
    <property type="match status" value="1"/>
</dbReference>
<evidence type="ECO:0000256" key="3">
    <source>
        <dbReference type="ARBA" id="ARBA00022679"/>
    </source>
</evidence>
<evidence type="ECO:0000256" key="5">
    <source>
        <dbReference type="ARBA" id="ARBA00022842"/>
    </source>
</evidence>
<protein>
    <submittedName>
        <fullName evidence="8">Polyprenyl synthetase</fullName>
    </submittedName>
</protein>
<dbReference type="AlphaFoldDB" id="A0A068NRR4"/>
<dbReference type="Gene3D" id="1.10.600.10">
    <property type="entry name" value="Farnesyl Diphosphate Synthase"/>
    <property type="match status" value="1"/>
</dbReference>
<evidence type="ECO:0000313" key="8">
    <source>
        <dbReference type="EMBL" id="AIE85455.1"/>
    </source>
</evidence>
<dbReference type="SFLD" id="SFLDS00005">
    <property type="entry name" value="Isoprenoid_Synthase_Type_I"/>
    <property type="match status" value="1"/>
</dbReference>
<dbReference type="PROSITE" id="PS00723">
    <property type="entry name" value="POLYPRENYL_SYNTHASE_1"/>
    <property type="match status" value="1"/>
</dbReference>
<dbReference type="SFLD" id="SFLDG01017">
    <property type="entry name" value="Polyprenyl_Transferase_Like"/>
    <property type="match status" value="1"/>
</dbReference>
<evidence type="ECO:0000313" key="9">
    <source>
        <dbReference type="Proteomes" id="UP000027982"/>
    </source>
</evidence>
<dbReference type="CDD" id="cd00685">
    <property type="entry name" value="Trans_IPPS_HT"/>
    <property type="match status" value="1"/>
</dbReference>
<dbReference type="NCBIfam" id="NF045485">
    <property type="entry name" value="FPPsyn"/>
    <property type="match status" value="1"/>
</dbReference>
<dbReference type="Proteomes" id="UP000027982">
    <property type="component" value="Chromosome"/>
</dbReference>
<keyword evidence="4" id="KW-0479">Metal-binding</keyword>
<dbReference type="FunFam" id="1.10.600.10:FF:000001">
    <property type="entry name" value="Geranylgeranyl diphosphate synthase"/>
    <property type="match status" value="1"/>
</dbReference>
<dbReference type="KEGG" id="fgi:OP10G_2087"/>
<dbReference type="eggNOG" id="COG0142">
    <property type="taxonomic scope" value="Bacteria"/>
</dbReference>
<keyword evidence="6" id="KW-0414">Isoprene biosynthesis</keyword>
<dbReference type="STRING" id="661478.OP10G_2087"/>
<dbReference type="GO" id="GO:0005737">
    <property type="term" value="C:cytoplasm"/>
    <property type="evidence" value="ECO:0007669"/>
    <property type="project" value="UniProtKB-ARBA"/>
</dbReference>
<keyword evidence="9" id="KW-1185">Reference proteome</keyword>
<name>A0A068NRR4_FIMGI</name>
<dbReference type="RefSeq" id="WP_227625104.1">
    <property type="nucleotide sequence ID" value="NZ_CP007139.1"/>
</dbReference>
<sequence>MYDVIWTAHGVVIPLSGGEYVIGRSNQLIDWSSLVCEAKTQKGTDDRHNDASYQRVHPGNGKIALVGFPLQLKAHAERVDARLRELLPPEDRVPSELHEAMRYACLAPGKRLRPALAMASAEAIGQDPGLALDAGCAIEMTHAFSLVHDDLPAIDNDELRRGMPTCWKRFGEAVALLAGDALFALAFDTLGRLSIEPNRIVAAVLSLTTASGSSGLVAGETVDILSEGKPIEPDTLAMIHALKTGALIAASCEIGVIVSGGSASEAAALRAYGEDVGLAFQIADDVLNETSTAEQLGKAAGSDRARQKATYPALYGLDESRRRAREAAERGIGRLANLPNRQYLEELARFSVERLS</sequence>
<keyword evidence="5" id="KW-0460">Magnesium</keyword>
<evidence type="ECO:0000256" key="4">
    <source>
        <dbReference type="ARBA" id="ARBA00022723"/>
    </source>
</evidence>
<accession>A0A068NRR4</accession>
<dbReference type="InterPro" id="IPR008949">
    <property type="entry name" value="Isoprenoid_synthase_dom_sf"/>
</dbReference>
<dbReference type="GO" id="GO:0004659">
    <property type="term" value="F:prenyltransferase activity"/>
    <property type="evidence" value="ECO:0007669"/>
    <property type="project" value="InterPro"/>
</dbReference>
<dbReference type="PROSITE" id="PS00444">
    <property type="entry name" value="POLYPRENYL_SYNTHASE_2"/>
    <property type="match status" value="1"/>
</dbReference>
<dbReference type="GO" id="GO:0046872">
    <property type="term" value="F:metal ion binding"/>
    <property type="evidence" value="ECO:0007669"/>
    <property type="project" value="UniProtKB-KW"/>
</dbReference>
<comment type="cofactor">
    <cofactor evidence="1">
        <name>Mg(2+)</name>
        <dbReference type="ChEBI" id="CHEBI:18420"/>
    </cofactor>
</comment>
<dbReference type="PANTHER" id="PTHR43281:SF1">
    <property type="entry name" value="FARNESYL DIPHOSPHATE SYNTHASE"/>
    <property type="match status" value="1"/>
</dbReference>
<gene>
    <name evidence="8" type="ORF">OP10G_2087</name>
</gene>
<dbReference type="PANTHER" id="PTHR43281">
    <property type="entry name" value="FARNESYL DIPHOSPHATE SYNTHASE"/>
    <property type="match status" value="1"/>
</dbReference>
<dbReference type="GO" id="GO:0016114">
    <property type="term" value="P:terpenoid biosynthetic process"/>
    <property type="evidence" value="ECO:0007669"/>
    <property type="project" value="UniProtKB-ARBA"/>
</dbReference>
<dbReference type="Pfam" id="PF00348">
    <property type="entry name" value="polyprenyl_synt"/>
    <property type="match status" value="1"/>
</dbReference>
<dbReference type="EMBL" id="CP007139">
    <property type="protein sequence ID" value="AIE85455.1"/>
    <property type="molecule type" value="Genomic_DNA"/>
</dbReference>
<dbReference type="InterPro" id="IPR033749">
    <property type="entry name" value="Polyprenyl_synt_CS"/>
</dbReference>
<proteinExistence type="inferred from homology"/>
<evidence type="ECO:0000256" key="7">
    <source>
        <dbReference type="RuleBase" id="RU004466"/>
    </source>
</evidence>